<dbReference type="EMBL" id="CAIIXF020000012">
    <property type="protein sequence ID" value="CAH1801900.1"/>
    <property type="molecule type" value="Genomic_DNA"/>
</dbReference>
<feature type="non-terminal residue" evidence="2">
    <location>
        <position position="1"/>
    </location>
</feature>
<reference evidence="2" key="1">
    <citation type="submission" date="2022-03" db="EMBL/GenBank/DDBJ databases">
        <authorList>
            <person name="Martin C."/>
        </authorList>
    </citation>
    <scope>NUCLEOTIDE SEQUENCE</scope>
</reference>
<evidence type="ECO:0008006" key="4">
    <source>
        <dbReference type="Google" id="ProtNLM"/>
    </source>
</evidence>
<dbReference type="OrthoDB" id="409642at2759"/>
<feature type="compositionally biased region" description="Polar residues" evidence="1">
    <location>
        <begin position="169"/>
        <end position="179"/>
    </location>
</feature>
<gene>
    <name evidence="2" type="ORF">OFUS_LOCUS25634</name>
</gene>
<dbReference type="Gene3D" id="3.30.710.10">
    <property type="entry name" value="Potassium Channel Kv1.1, Chain A"/>
    <property type="match status" value="1"/>
</dbReference>
<proteinExistence type="predicted"/>
<dbReference type="Proteomes" id="UP000749559">
    <property type="component" value="Unassembled WGS sequence"/>
</dbReference>
<protein>
    <recommendedName>
        <fullName evidence="4">BTB domain-containing protein</fullName>
    </recommendedName>
</protein>
<accession>A0A8S4Q7R1</accession>
<keyword evidence="3" id="KW-1185">Reference proteome</keyword>
<evidence type="ECO:0000313" key="2">
    <source>
        <dbReference type="EMBL" id="CAH1801900.1"/>
    </source>
</evidence>
<name>A0A8S4Q7R1_OWEFU</name>
<sequence length="179" mass="20363">MARPVEKSGYCKIRKKSEREHNKLVAATAAQLEEDILKLYETKEHSDVTVHIDGRPIQLHKAILWARMFQNNPNLGEFFLEESNLSTAHPSLTCTTHNSDPLRDFRELYTGTSDSNFLSSYVWENDDLNIYPSKKVGPPETHLEKQVHSDTQGDQETQGQSETQRDSETQGQSETQGDS</sequence>
<feature type="compositionally biased region" description="Polar residues" evidence="1">
    <location>
        <begin position="149"/>
        <end position="162"/>
    </location>
</feature>
<dbReference type="InterPro" id="IPR011333">
    <property type="entry name" value="SKP1/BTB/POZ_sf"/>
</dbReference>
<dbReference type="AlphaFoldDB" id="A0A8S4Q7R1"/>
<organism evidence="2 3">
    <name type="scientific">Owenia fusiformis</name>
    <name type="common">Polychaete worm</name>
    <dbReference type="NCBI Taxonomy" id="6347"/>
    <lineage>
        <taxon>Eukaryota</taxon>
        <taxon>Metazoa</taxon>
        <taxon>Spiralia</taxon>
        <taxon>Lophotrochozoa</taxon>
        <taxon>Annelida</taxon>
        <taxon>Polychaeta</taxon>
        <taxon>Sedentaria</taxon>
        <taxon>Canalipalpata</taxon>
        <taxon>Sabellida</taxon>
        <taxon>Oweniida</taxon>
        <taxon>Oweniidae</taxon>
        <taxon>Owenia</taxon>
    </lineage>
</organism>
<dbReference type="SUPFAM" id="SSF54695">
    <property type="entry name" value="POZ domain"/>
    <property type="match status" value="1"/>
</dbReference>
<comment type="caution">
    <text evidence="2">The sequence shown here is derived from an EMBL/GenBank/DDBJ whole genome shotgun (WGS) entry which is preliminary data.</text>
</comment>
<evidence type="ECO:0000256" key="1">
    <source>
        <dbReference type="SAM" id="MobiDB-lite"/>
    </source>
</evidence>
<feature type="region of interest" description="Disordered" evidence="1">
    <location>
        <begin position="132"/>
        <end position="179"/>
    </location>
</feature>
<evidence type="ECO:0000313" key="3">
    <source>
        <dbReference type="Proteomes" id="UP000749559"/>
    </source>
</evidence>